<name>A0ACD1FY06_9EURO</name>
<reference evidence="1" key="1">
    <citation type="submission" date="2018-02" db="EMBL/GenBank/DDBJ databases">
        <title>The genomes of Aspergillus section Nigri reveals drivers in fungal speciation.</title>
        <authorList>
            <consortium name="DOE Joint Genome Institute"/>
            <person name="Vesth T.C."/>
            <person name="Nybo J."/>
            <person name="Theobald S."/>
            <person name="Brandl J."/>
            <person name="Frisvad J.C."/>
            <person name="Nielsen K.F."/>
            <person name="Lyhne E.K."/>
            <person name="Kogle M.E."/>
            <person name="Kuo A."/>
            <person name="Riley R."/>
            <person name="Clum A."/>
            <person name="Nolan M."/>
            <person name="Lipzen A."/>
            <person name="Salamov A."/>
            <person name="Henrissat B."/>
            <person name="Wiebenga A."/>
            <person name="De vries R.P."/>
            <person name="Grigoriev I.V."/>
            <person name="Mortensen U.H."/>
            <person name="Andersen M.R."/>
            <person name="Baker S.E."/>
        </authorList>
    </citation>
    <scope>NUCLEOTIDE SEQUENCE</scope>
    <source>
        <strain evidence="1">CBS 621.78</strain>
    </source>
</reference>
<keyword evidence="2" id="KW-1185">Reference proteome</keyword>
<dbReference type="EMBL" id="KZ825382">
    <property type="protein sequence ID" value="RAH41860.1"/>
    <property type="molecule type" value="Genomic_DNA"/>
</dbReference>
<sequence length="136" mass="15558">MLITTRRRLADTPIIPKIFFCLYCLRTNIKNFDITNAENFVPGCVFDAVVSVACKQYSSRNQVCYQDLDWDLTLCVQVGYLTLVLATGFEAAELAHRREYGLTGISKSKVTVFFEGIYRKVYIIYGDEAFPQGFRI</sequence>
<evidence type="ECO:0000313" key="1">
    <source>
        <dbReference type="EMBL" id="RAH41860.1"/>
    </source>
</evidence>
<gene>
    <name evidence="1" type="ORF">BO95DRAFT_505790</name>
</gene>
<protein>
    <submittedName>
        <fullName evidence="1">Uncharacterized protein</fullName>
    </submittedName>
</protein>
<accession>A0ACD1FY06</accession>
<dbReference type="Proteomes" id="UP000249057">
    <property type="component" value="Unassembled WGS sequence"/>
</dbReference>
<organism evidence="1 2">
    <name type="scientific">Aspergillus brunneoviolaceus CBS 621.78</name>
    <dbReference type="NCBI Taxonomy" id="1450534"/>
    <lineage>
        <taxon>Eukaryota</taxon>
        <taxon>Fungi</taxon>
        <taxon>Dikarya</taxon>
        <taxon>Ascomycota</taxon>
        <taxon>Pezizomycotina</taxon>
        <taxon>Eurotiomycetes</taxon>
        <taxon>Eurotiomycetidae</taxon>
        <taxon>Eurotiales</taxon>
        <taxon>Aspergillaceae</taxon>
        <taxon>Aspergillus</taxon>
        <taxon>Aspergillus subgen. Circumdati</taxon>
    </lineage>
</organism>
<evidence type="ECO:0000313" key="2">
    <source>
        <dbReference type="Proteomes" id="UP000249057"/>
    </source>
</evidence>
<proteinExistence type="predicted"/>